<keyword evidence="3" id="KW-1185">Reference proteome</keyword>
<evidence type="ECO:0000313" key="3">
    <source>
        <dbReference type="Proteomes" id="UP000886998"/>
    </source>
</evidence>
<dbReference type="EMBL" id="BMAV01007550">
    <property type="protein sequence ID" value="GFY50543.1"/>
    <property type="molecule type" value="Genomic_DNA"/>
</dbReference>
<gene>
    <name evidence="2" type="ORF">TNIN_343311</name>
</gene>
<accession>A0A8X6XB91</accession>
<comment type="caution">
    <text evidence="2">The sequence shown here is derived from an EMBL/GenBank/DDBJ whole genome shotgun (WGS) entry which is preliminary data.</text>
</comment>
<evidence type="ECO:0000256" key="1">
    <source>
        <dbReference type="SAM" id="MobiDB-lite"/>
    </source>
</evidence>
<feature type="compositionally biased region" description="Basic and acidic residues" evidence="1">
    <location>
        <begin position="35"/>
        <end position="46"/>
    </location>
</feature>
<feature type="compositionally biased region" description="Polar residues" evidence="1">
    <location>
        <begin position="53"/>
        <end position="69"/>
    </location>
</feature>
<proteinExistence type="predicted"/>
<sequence length="118" mass="13509">MYMLSRAAYHAKQEIKTQLSLFDKIQKFRTRNARHPTDTTPHEDPHQLFPRKNTYTSNSVGTQTSNPNSPIEKEDSKSIPTPDAILVPWGGGTWRTPPFATQIRVNHSSQKRASERHL</sequence>
<dbReference type="Proteomes" id="UP000886998">
    <property type="component" value="Unassembled WGS sequence"/>
</dbReference>
<protein>
    <submittedName>
        <fullName evidence="2">Uncharacterized protein</fullName>
    </submittedName>
</protein>
<reference evidence="2" key="1">
    <citation type="submission" date="2020-08" db="EMBL/GenBank/DDBJ databases">
        <title>Multicomponent nature underlies the extraordinary mechanical properties of spider dragline silk.</title>
        <authorList>
            <person name="Kono N."/>
            <person name="Nakamura H."/>
            <person name="Mori M."/>
            <person name="Yoshida Y."/>
            <person name="Ohtoshi R."/>
            <person name="Malay A.D."/>
            <person name="Moran D.A.P."/>
            <person name="Tomita M."/>
            <person name="Numata K."/>
            <person name="Arakawa K."/>
        </authorList>
    </citation>
    <scope>NUCLEOTIDE SEQUENCE</scope>
</reference>
<feature type="region of interest" description="Disordered" evidence="1">
    <location>
        <begin position="97"/>
        <end position="118"/>
    </location>
</feature>
<evidence type="ECO:0000313" key="2">
    <source>
        <dbReference type="EMBL" id="GFY50543.1"/>
    </source>
</evidence>
<feature type="region of interest" description="Disordered" evidence="1">
    <location>
        <begin position="29"/>
        <end position="85"/>
    </location>
</feature>
<name>A0A8X6XB91_9ARAC</name>
<dbReference type="AlphaFoldDB" id="A0A8X6XB91"/>
<organism evidence="2 3">
    <name type="scientific">Trichonephila inaurata madagascariensis</name>
    <dbReference type="NCBI Taxonomy" id="2747483"/>
    <lineage>
        <taxon>Eukaryota</taxon>
        <taxon>Metazoa</taxon>
        <taxon>Ecdysozoa</taxon>
        <taxon>Arthropoda</taxon>
        <taxon>Chelicerata</taxon>
        <taxon>Arachnida</taxon>
        <taxon>Araneae</taxon>
        <taxon>Araneomorphae</taxon>
        <taxon>Entelegynae</taxon>
        <taxon>Araneoidea</taxon>
        <taxon>Nephilidae</taxon>
        <taxon>Trichonephila</taxon>
        <taxon>Trichonephila inaurata</taxon>
    </lineage>
</organism>